<dbReference type="OrthoDB" id="76891at2759"/>
<dbReference type="SUPFAM" id="SSF53474">
    <property type="entry name" value="alpha/beta-Hydrolases"/>
    <property type="match status" value="1"/>
</dbReference>
<sequence length="214" mass="24221">MSSSVVSMVLGAVAVGALFIATPRKLGELPGYDDVKPINFDHYAGRIQLQNDQKMFYWLVEAEEKAAQAPLILWLNGGPGYLSVKKNPYSWNRHANMLYHESPFEVRFSTTVLNATEYNDSTTTARAVEFLRNFLKLYPKYNNQPFYITGECYAGMYIPWLVDSLIKTPIPGINLAGMAIGNAYTDQDIDNESYIDYYYTHGFISMKAYTAIKS</sequence>
<name>A0A1V9ZRD6_9STRA</name>
<dbReference type="GO" id="GO:0006508">
    <property type="term" value="P:proteolysis"/>
    <property type="evidence" value="ECO:0007669"/>
    <property type="project" value="UniProtKB-KW"/>
</dbReference>
<evidence type="ECO:0000256" key="1">
    <source>
        <dbReference type="ARBA" id="ARBA00009431"/>
    </source>
</evidence>
<dbReference type="Gene3D" id="3.40.50.1820">
    <property type="entry name" value="alpha/beta hydrolase"/>
    <property type="match status" value="1"/>
</dbReference>
<proteinExistence type="inferred from homology"/>
<keyword evidence="3" id="KW-0378">Hydrolase</keyword>
<organism evidence="3 4">
    <name type="scientific">Thraustotheca clavata</name>
    <dbReference type="NCBI Taxonomy" id="74557"/>
    <lineage>
        <taxon>Eukaryota</taxon>
        <taxon>Sar</taxon>
        <taxon>Stramenopiles</taxon>
        <taxon>Oomycota</taxon>
        <taxon>Saprolegniomycetes</taxon>
        <taxon>Saprolegniales</taxon>
        <taxon>Achlyaceae</taxon>
        <taxon>Thraustotheca</taxon>
    </lineage>
</organism>
<feature type="signal peptide" evidence="2">
    <location>
        <begin position="1"/>
        <end position="16"/>
    </location>
</feature>
<dbReference type="InterPro" id="IPR001563">
    <property type="entry name" value="Peptidase_S10"/>
</dbReference>
<dbReference type="PANTHER" id="PTHR11802:SF201">
    <property type="entry name" value="CARBOXYPEPTIDASE"/>
    <property type="match status" value="1"/>
</dbReference>
<gene>
    <name evidence="3" type="ORF">THRCLA_21682</name>
</gene>
<keyword evidence="2" id="KW-0732">Signal</keyword>
<comment type="similarity">
    <text evidence="1">Belongs to the peptidase S10 family.</text>
</comment>
<evidence type="ECO:0000256" key="2">
    <source>
        <dbReference type="SAM" id="SignalP"/>
    </source>
</evidence>
<evidence type="ECO:0000313" key="3">
    <source>
        <dbReference type="EMBL" id="OQS00521.1"/>
    </source>
</evidence>
<dbReference type="InterPro" id="IPR029058">
    <property type="entry name" value="AB_hydrolase_fold"/>
</dbReference>
<dbReference type="EMBL" id="JNBS01001697">
    <property type="protein sequence ID" value="OQS00521.1"/>
    <property type="molecule type" value="Genomic_DNA"/>
</dbReference>
<dbReference type="Pfam" id="PF00450">
    <property type="entry name" value="Peptidase_S10"/>
    <property type="match status" value="2"/>
</dbReference>
<dbReference type="Proteomes" id="UP000243217">
    <property type="component" value="Unassembled WGS sequence"/>
</dbReference>
<evidence type="ECO:0000313" key="4">
    <source>
        <dbReference type="Proteomes" id="UP000243217"/>
    </source>
</evidence>
<reference evidence="3 4" key="1">
    <citation type="journal article" date="2014" name="Genome Biol. Evol.">
        <title>The secreted proteins of Achlya hypogyna and Thraustotheca clavata identify the ancestral oomycete secretome and reveal gene acquisitions by horizontal gene transfer.</title>
        <authorList>
            <person name="Misner I."/>
            <person name="Blouin N."/>
            <person name="Leonard G."/>
            <person name="Richards T.A."/>
            <person name="Lane C.E."/>
        </authorList>
    </citation>
    <scope>NUCLEOTIDE SEQUENCE [LARGE SCALE GENOMIC DNA]</scope>
    <source>
        <strain evidence="3 4">ATCC 34112</strain>
    </source>
</reference>
<keyword evidence="4" id="KW-1185">Reference proteome</keyword>
<dbReference type="GO" id="GO:0004185">
    <property type="term" value="F:serine-type carboxypeptidase activity"/>
    <property type="evidence" value="ECO:0007669"/>
    <property type="project" value="InterPro"/>
</dbReference>
<dbReference type="PRINTS" id="PR00724">
    <property type="entry name" value="CRBOXYPTASEC"/>
</dbReference>
<accession>A0A1V9ZRD6</accession>
<protein>
    <submittedName>
        <fullName evidence="3">Serine protease family S10</fullName>
    </submittedName>
</protein>
<dbReference type="PANTHER" id="PTHR11802">
    <property type="entry name" value="SERINE PROTEASE FAMILY S10 SERINE CARBOXYPEPTIDASE"/>
    <property type="match status" value="1"/>
</dbReference>
<comment type="caution">
    <text evidence="3">The sequence shown here is derived from an EMBL/GenBank/DDBJ whole genome shotgun (WGS) entry which is preliminary data.</text>
</comment>
<dbReference type="AlphaFoldDB" id="A0A1V9ZRD6"/>
<keyword evidence="3" id="KW-0645">Protease</keyword>
<feature type="chain" id="PRO_5013229697" evidence="2">
    <location>
        <begin position="17"/>
        <end position="214"/>
    </location>
</feature>